<evidence type="ECO:0000256" key="1">
    <source>
        <dbReference type="ARBA" id="ARBA00006484"/>
    </source>
</evidence>
<evidence type="ECO:0000256" key="3">
    <source>
        <dbReference type="RuleBase" id="RU000363"/>
    </source>
</evidence>
<dbReference type="InterPro" id="IPR002347">
    <property type="entry name" value="SDR_fam"/>
</dbReference>
<dbReference type="AlphaFoldDB" id="A0A6I6JYR9"/>
<reference evidence="4 5" key="1">
    <citation type="submission" date="2019-11" db="EMBL/GenBank/DDBJ databases">
        <authorList>
            <person name="Zheng R.K."/>
            <person name="Sun C.M."/>
        </authorList>
    </citation>
    <scope>NUCLEOTIDE SEQUENCE [LARGE SCALE GENOMIC DNA]</scope>
    <source>
        <strain evidence="4 5">WC007</strain>
    </source>
</reference>
<dbReference type="Pfam" id="PF00106">
    <property type="entry name" value="adh_short"/>
    <property type="match status" value="1"/>
</dbReference>
<dbReference type="GO" id="GO:0016491">
    <property type="term" value="F:oxidoreductase activity"/>
    <property type="evidence" value="ECO:0007669"/>
    <property type="project" value="UniProtKB-KW"/>
</dbReference>
<evidence type="ECO:0000256" key="2">
    <source>
        <dbReference type="ARBA" id="ARBA00023002"/>
    </source>
</evidence>
<dbReference type="EMBL" id="CP046401">
    <property type="protein sequence ID" value="QGY44283.1"/>
    <property type="molecule type" value="Genomic_DNA"/>
</dbReference>
<evidence type="ECO:0000313" key="4">
    <source>
        <dbReference type="EMBL" id="QGY44283.1"/>
    </source>
</evidence>
<accession>A0A6I6JYR9</accession>
<name>A0A6I6JYR9_9BACT</name>
<dbReference type="GO" id="GO:0016020">
    <property type="term" value="C:membrane"/>
    <property type="evidence" value="ECO:0007669"/>
    <property type="project" value="TreeGrafter"/>
</dbReference>
<protein>
    <submittedName>
        <fullName evidence="4">SDR family oxidoreductase</fullName>
    </submittedName>
</protein>
<comment type="similarity">
    <text evidence="1 3">Belongs to the short-chain dehydrogenases/reductases (SDR) family.</text>
</comment>
<proteinExistence type="inferred from homology"/>
<dbReference type="Proteomes" id="UP000428260">
    <property type="component" value="Chromosome"/>
</dbReference>
<dbReference type="SUPFAM" id="SSF51735">
    <property type="entry name" value="NAD(P)-binding Rossmann-fold domains"/>
    <property type="match status" value="1"/>
</dbReference>
<organism evidence="4 5">
    <name type="scientific">Maribellus comscasis</name>
    <dbReference type="NCBI Taxonomy" id="2681766"/>
    <lineage>
        <taxon>Bacteria</taxon>
        <taxon>Pseudomonadati</taxon>
        <taxon>Bacteroidota</taxon>
        <taxon>Bacteroidia</taxon>
        <taxon>Marinilabiliales</taxon>
        <taxon>Prolixibacteraceae</taxon>
        <taxon>Maribellus</taxon>
    </lineage>
</organism>
<sequence>MKFNCANKIVIITGSGSGIGKTLAIEIGKKGAKIVLNGRNQKKLEAAAHELKKLNIEVLHVQGDISVFDQCKNIVEKIIYEYGKIDILINNAGITSFGNFIDVDIEVFRKVVNTNLLGPANMTKAALPYLKKTEGSVFFIGSIAGIHGIGKYSAYSCSKMALTSLAESLKIELFATNIYVGIAYVGFTENDIQKTFLDSKGNNISVPLRKNVKQVPQQKVAQQIVKMIERKKFKKTFTFLGKLNSIVNRFAPFIIHRILLNDYRKAKEGS</sequence>
<dbReference type="PANTHER" id="PTHR44196">
    <property type="entry name" value="DEHYDROGENASE/REDUCTASE SDR FAMILY MEMBER 7B"/>
    <property type="match status" value="1"/>
</dbReference>
<dbReference type="NCBIfam" id="NF004825">
    <property type="entry name" value="PRK06181.1"/>
    <property type="match status" value="1"/>
</dbReference>
<dbReference type="KEGG" id="mcos:GM418_11635"/>
<dbReference type="PANTHER" id="PTHR44196:SF1">
    <property type="entry name" value="DEHYDROGENASE_REDUCTASE SDR FAMILY MEMBER 7B"/>
    <property type="match status" value="1"/>
</dbReference>
<evidence type="ECO:0000313" key="5">
    <source>
        <dbReference type="Proteomes" id="UP000428260"/>
    </source>
</evidence>
<keyword evidence="2" id="KW-0560">Oxidoreductase</keyword>
<dbReference type="InterPro" id="IPR036291">
    <property type="entry name" value="NAD(P)-bd_dom_sf"/>
</dbReference>
<dbReference type="PRINTS" id="PR00081">
    <property type="entry name" value="GDHRDH"/>
</dbReference>
<keyword evidence="5" id="KW-1185">Reference proteome</keyword>
<dbReference type="PRINTS" id="PR00080">
    <property type="entry name" value="SDRFAMILY"/>
</dbReference>
<gene>
    <name evidence="4" type="ORF">GM418_11635</name>
</gene>
<dbReference type="RefSeq" id="WP_158866221.1">
    <property type="nucleotide sequence ID" value="NZ_CP046401.1"/>
</dbReference>
<dbReference type="Gene3D" id="3.40.50.720">
    <property type="entry name" value="NAD(P)-binding Rossmann-like Domain"/>
    <property type="match status" value="1"/>
</dbReference>